<comment type="caution">
    <text evidence="1">The sequence shown here is derived from an EMBL/GenBank/DDBJ whole genome shotgun (WGS) entry which is preliminary data.</text>
</comment>
<dbReference type="PANTHER" id="PTHR47271">
    <property type="entry name" value="ARGININE DEIMINASE"/>
    <property type="match status" value="1"/>
</dbReference>
<evidence type="ECO:0000313" key="1">
    <source>
        <dbReference type="EMBL" id="OAK72185.1"/>
    </source>
</evidence>
<evidence type="ECO:0000313" key="2">
    <source>
        <dbReference type="Proteomes" id="UP000077881"/>
    </source>
</evidence>
<dbReference type="Proteomes" id="UP000077881">
    <property type="component" value="Unassembled WGS sequence"/>
</dbReference>
<dbReference type="EMBL" id="LDJR01000041">
    <property type="protein sequence ID" value="OAK72185.1"/>
    <property type="molecule type" value="Genomic_DNA"/>
</dbReference>
<dbReference type="OrthoDB" id="9814070at2"/>
<dbReference type="GO" id="GO:0019546">
    <property type="term" value="P:L-arginine deiminase pathway"/>
    <property type="evidence" value="ECO:0007669"/>
    <property type="project" value="TreeGrafter"/>
</dbReference>
<gene>
    <name evidence="1" type="ORF">ABB05_09105</name>
</gene>
<dbReference type="AlphaFoldDB" id="A0A177ZW85"/>
<dbReference type="STRING" id="217031.ABB05_09105"/>
<dbReference type="RefSeq" id="WP_064467994.1">
    <property type="nucleotide sequence ID" value="NZ_LDJR01000041.1"/>
</dbReference>
<dbReference type="PATRIC" id="fig|217031.6.peg.1926"/>
<accession>A0A177ZW85</accession>
<organism evidence="1 2">
    <name type="scientific">Lederbergia galactosidilytica</name>
    <dbReference type="NCBI Taxonomy" id="217031"/>
    <lineage>
        <taxon>Bacteria</taxon>
        <taxon>Bacillati</taxon>
        <taxon>Bacillota</taxon>
        <taxon>Bacilli</taxon>
        <taxon>Bacillales</taxon>
        <taxon>Bacillaceae</taxon>
        <taxon>Lederbergia</taxon>
    </lineage>
</organism>
<sequence>MTLKDEHENVFCNNEYGVLKKVILCEPKYMAIREIINETQKYYNEQEINHQLAVKQHSQFIDSLRQCGVDVLLIPAQKTYPEQVFTRDIGFTIGDQVCVSRMARRVRQGEEIELKNRLSHHQLPYLDIREGMIEGGDVMIAGTTVYVGVSSRTNLQAIYYLEEALPEYRIVPIPFQDKYLHLDCVFNILSEGEALFFPQAFEEDTIVMLNEKFKLIEVSEKEQFTLGTNVLSIGNKQVFSLPVNQKVNQRLRNEGYSVMEIDLSEIIKSGGSFRCCTLPILRR</sequence>
<dbReference type="GO" id="GO:0016990">
    <property type="term" value="F:arginine deiminase activity"/>
    <property type="evidence" value="ECO:0007669"/>
    <property type="project" value="TreeGrafter"/>
</dbReference>
<evidence type="ECO:0008006" key="3">
    <source>
        <dbReference type="Google" id="ProtNLM"/>
    </source>
</evidence>
<protein>
    <recommendedName>
        <fullName evidence="3">Dimethylargininase</fullName>
    </recommendedName>
</protein>
<reference evidence="1 2" key="1">
    <citation type="submission" date="2015-05" db="EMBL/GenBank/DDBJ databases">
        <title>Comparison of genome.</title>
        <authorList>
            <person name="Zheng Z."/>
            <person name="Sun M."/>
        </authorList>
    </citation>
    <scope>NUCLEOTIDE SEQUENCE [LARGE SCALE GENOMIC DNA]</scope>
    <source>
        <strain evidence="1 2">G25-74</strain>
    </source>
</reference>
<dbReference type="PANTHER" id="PTHR47271:SF2">
    <property type="entry name" value="ARGININE DEIMINASE"/>
    <property type="match status" value="1"/>
</dbReference>
<dbReference type="Pfam" id="PF19420">
    <property type="entry name" value="DDAH_eukar"/>
    <property type="match status" value="1"/>
</dbReference>
<dbReference type="SUPFAM" id="SSF55909">
    <property type="entry name" value="Pentein"/>
    <property type="match status" value="1"/>
</dbReference>
<dbReference type="Gene3D" id="3.75.10.10">
    <property type="entry name" value="L-arginine/glycine Amidinotransferase, Chain A"/>
    <property type="match status" value="1"/>
</dbReference>
<proteinExistence type="predicted"/>
<name>A0A177ZW85_9BACI</name>
<keyword evidence="2" id="KW-1185">Reference proteome</keyword>